<gene>
    <name evidence="1" type="ORF">IT882_08875</name>
</gene>
<dbReference type="AlphaFoldDB" id="A0A7S8RGP3"/>
<name>A0A7S8RGP3_9MICO</name>
<accession>A0A7S8RGP3</accession>
<evidence type="ECO:0000313" key="1">
    <source>
        <dbReference type="EMBL" id="QPE03486.1"/>
    </source>
</evidence>
<keyword evidence="2" id="KW-1185">Reference proteome</keyword>
<protein>
    <submittedName>
        <fullName evidence="1">DUF2017 family protein</fullName>
    </submittedName>
</protein>
<dbReference type="InterPro" id="IPR018561">
    <property type="entry name" value="AosR"/>
</dbReference>
<dbReference type="KEGG" id="msf:IT882_08875"/>
<proteinExistence type="predicted"/>
<sequence>MTRELVMAITRIEALHLSQMTEQFRDLLEATTDASSDDAVARLVPEGYRDDDDAAREFRRLTERELLDRRHTDAETVLGILGPTLPAMPVTPDDPALTEEVVVHASAEDVSALLRTLSAIRLVLATRLGIQADDDHDSTDPRFGIYDWLGYRLDSLITAIDADPDSHDS</sequence>
<dbReference type="Proteomes" id="UP000594480">
    <property type="component" value="Chromosome"/>
</dbReference>
<reference evidence="1 2" key="1">
    <citation type="submission" date="2020-11" db="EMBL/GenBank/DDBJ databases">
        <title>Amino acid is mineralized and recycled by bacteria in oceanic microbiome.</title>
        <authorList>
            <person name="Zheng L.Y."/>
        </authorList>
    </citation>
    <scope>NUCLEOTIDE SEQUENCE [LARGE SCALE GENOMIC DNA]</scope>
    <source>
        <strain evidence="1 2">A32-1</strain>
    </source>
</reference>
<dbReference type="EMBL" id="CP064760">
    <property type="protein sequence ID" value="QPE03486.1"/>
    <property type="molecule type" value="Genomic_DNA"/>
</dbReference>
<organism evidence="1 2">
    <name type="scientific">Microbacterium schleiferi</name>
    <dbReference type="NCBI Taxonomy" id="69362"/>
    <lineage>
        <taxon>Bacteria</taxon>
        <taxon>Bacillati</taxon>
        <taxon>Actinomycetota</taxon>
        <taxon>Actinomycetes</taxon>
        <taxon>Micrococcales</taxon>
        <taxon>Microbacteriaceae</taxon>
        <taxon>Microbacterium</taxon>
    </lineage>
</organism>
<evidence type="ECO:0000313" key="2">
    <source>
        <dbReference type="Proteomes" id="UP000594480"/>
    </source>
</evidence>
<dbReference type="Pfam" id="PF09438">
    <property type="entry name" value="DUF2017"/>
    <property type="match status" value="1"/>
</dbReference>
<dbReference type="RefSeq" id="WP_195691588.1">
    <property type="nucleotide sequence ID" value="NZ_CP064760.1"/>
</dbReference>